<dbReference type="Gene3D" id="1.10.510.10">
    <property type="entry name" value="Transferase(Phosphotransferase) domain 1"/>
    <property type="match status" value="1"/>
</dbReference>
<dbReference type="PANTHER" id="PTHR24346:SF77">
    <property type="entry name" value="SERINE THREONINE PROTEIN KINASE"/>
    <property type="match status" value="1"/>
</dbReference>
<dbReference type="InterPro" id="IPR000719">
    <property type="entry name" value="Prot_kinase_dom"/>
</dbReference>
<proteinExistence type="predicted"/>
<dbReference type="GO" id="GO:0004674">
    <property type="term" value="F:protein serine/threonine kinase activity"/>
    <property type="evidence" value="ECO:0007669"/>
    <property type="project" value="TreeGrafter"/>
</dbReference>
<dbReference type="PANTHER" id="PTHR24346">
    <property type="entry name" value="MAP/MICROTUBULE AFFINITY-REGULATING KINASE"/>
    <property type="match status" value="1"/>
</dbReference>
<dbReference type="Pfam" id="PF00069">
    <property type="entry name" value="Pkinase"/>
    <property type="match status" value="1"/>
</dbReference>
<name>A0A7S2A9P9_TRICV</name>
<keyword evidence="2" id="KW-0067">ATP-binding</keyword>
<reference evidence="4" key="1">
    <citation type="submission" date="2021-01" db="EMBL/GenBank/DDBJ databases">
        <authorList>
            <person name="Corre E."/>
            <person name="Pelletier E."/>
            <person name="Niang G."/>
            <person name="Scheremetjew M."/>
            <person name="Finn R."/>
            <person name="Kale V."/>
            <person name="Holt S."/>
            <person name="Cochrane G."/>
            <person name="Meng A."/>
            <person name="Brown T."/>
            <person name="Cohen L."/>
        </authorList>
    </citation>
    <scope>NUCLEOTIDE SEQUENCE</scope>
    <source>
        <strain evidence="4">Grunow 1884</strain>
    </source>
</reference>
<dbReference type="GO" id="GO:0005737">
    <property type="term" value="C:cytoplasm"/>
    <property type="evidence" value="ECO:0007669"/>
    <property type="project" value="TreeGrafter"/>
</dbReference>
<dbReference type="AlphaFoldDB" id="A0A7S2A9P9"/>
<protein>
    <recommendedName>
        <fullName evidence="3">Protein kinase domain-containing protein</fullName>
    </recommendedName>
</protein>
<organism evidence="4">
    <name type="scientific">Trieres chinensis</name>
    <name type="common">Marine centric diatom</name>
    <name type="synonym">Odontella sinensis</name>
    <dbReference type="NCBI Taxonomy" id="1514140"/>
    <lineage>
        <taxon>Eukaryota</taxon>
        <taxon>Sar</taxon>
        <taxon>Stramenopiles</taxon>
        <taxon>Ochrophyta</taxon>
        <taxon>Bacillariophyta</taxon>
        <taxon>Mediophyceae</taxon>
        <taxon>Biddulphiophycidae</taxon>
        <taxon>Eupodiscales</taxon>
        <taxon>Parodontellaceae</taxon>
        <taxon>Trieres</taxon>
    </lineage>
</organism>
<dbReference type="SUPFAM" id="SSF56112">
    <property type="entry name" value="Protein kinase-like (PK-like)"/>
    <property type="match status" value="1"/>
</dbReference>
<gene>
    <name evidence="4" type="ORF">OSIN01602_LOCUS22359</name>
</gene>
<dbReference type="PROSITE" id="PS50011">
    <property type="entry name" value="PROTEIN_KINASE_DOM"/>
    <property type="match status" value="1"/>
</dbReference>
<evidence type="ECO:0000259" key="3">
    <source>
        <dbReference type="PROSITE" id="PS50011"/>
    </source>
</evidence>
<dbReference type="GO" id="GO:0005524">
    <property type="term" value="F:ATP binding"/>
    <property type="evidence" value="ECO:0007669"/>
    <property type="project" value="UniProtKB-KW"/>
</dbReference>
<dbReference type="GO" id="GO:0035556">
    <property type="term" value="P:intracellular signal transduction"/>
    <property type="evidence" value="ECO:0007669"/>
    <property type="project" value="TreeGrafter"/>
</dbReference>
<dbReference type="EMBL" id="HBGO01038616">
    <property type="protein sequence ID" value="CAD9362037.1"/>
    <property type="molecule type" value="Transcribed_RNA"/>
</dbReference>
<evidence type="ECO:0000256" key="1">
    <source>
        <dbReference type="ARBA" id="ARBA00022741"/>
    </source>
</evidence>
<evidence type="ECO:0000313" key="4">
    <source>
        <dbReference type="EMBL" id="CAD9362037.1"/>
    </source>
</evidence>
<dbReference type="InterPro" id="IPR011009">
    <property type="entry name" value="Kinase-like_dom_sf"/>
</dbReference>
<sequence length="108" mass="12191">MSPELCAGKAYDGKLSDLYAVGATMFCIRCGHPPFMSNPLSSPSNQLYDLYERIQKDPITFSLPVAEGLRSVIEQLMMKDPTRRSSLAEVMRDQWLQHRPVTNSINEV</sequence>
<keyword evidence="1" id="KW-0547">Nucleotide-binding</keyword>
<accession>A0A7S2A9P9</accession>
<evidence type="ECO:0000256" key="2">
    <source>
        <dbReference type="ARBA" id="ARBA00022840"/>
    </source>
</evidence>
<feature type="domain" description="Protein kinase" evidence="3">
    <location>
        <begin position="1"/>
        <end position="96"/>
    </location>
</feature>